<keyword evidence="3" id="KW-0238">DNA-binding</keyword>
<dbReference type="PRINTS" id="PR00040">
    <property type="entry name" value="HTHMERR"/>
</dbReference>
<reference evidence="8 9" key="1">
    <citation type="submission" date="2019-08" db="EMBL/GenBank/DDBJ databases">
        <title>Actinomadura sp. nov. CYP1-5 isolated from mountain soil.</title>
        <authorList>
            <person name="Songsumanus A."/>
            <person name="Kuncharoen N."/>
            <person name="Kudo T."/>
            <person name="Yuki M."/>
            <person name="Igarashi Y."/>
            <person name="Tanasupawat S."/>
        </authorList>
    </citation>
    <scope>NUCLEOTIDE SEQUENCE [LARGE SCALE GENOMIC DNA]</scope>
    <source>
        <strain evidence="8 9">GKU157</strain>
    </source>
</reference>
<dbReference type="Pfam" id="PF13411">
    <property type="entry name" value="MerR_1"/>
    <property type="match status" value="1"/>
</dbReference>
<feature type="coiled-coil region" evidence="5">
    <location>
        <begin position="146"/>
        <end position="173"/>
    </location>
</feature>
<gene>
    <name evidence="8" type="ORF">FXF65_15140</name>
</gene>
<evidence type="ECO:0000256" key="2">
    <source>
        <dbReference type="ARBA" id="ARBA00023015"/>
    </source>
</evidence>
<dbReference type="PANTHER" id="PTHR30204">
    <property type="entry name" value="REDOX-CYCLING DRUG-SENSING TRANSCRIPTIONAL ACTIVATOR SOXR"/>
    <property type="match status" value="1"/>
</dbReference>
<evidence type="ECO:0000256" key="4">
    <source>
        <dbReference type="ARBA" id="ARBA00023163"/>
    </source>
</evidence>
<evidence type="ECO:0000259" key="7">
    <source>
        <dbReference type="PROSITE" id="PS50937"/>
    </source>
</evidence>
<feature type="compositionally biased region" description="Basic residues" evidence="6">
    <location>
        <begin position="9"/>
        <end position="30"/>
    </location>
</feature>
<evidence type="ECO:0000256" key="1">
    <source>
        <dbReference type="ARBA" id="ARBA00022491"/>
    </source>
</evidence>
<dbReference type="Gene3D" id="1.10.1660.10">
    <property type="match status" value="1"/>
</dbReference>
<organism evidence="8 9">
    <name type="scientific">Actinomadura syzygii</name>
    <dbReference type="NCBI Taxonomy" id="1427538"/>
    <lineage>
        <taxon>Bacteria</taxon>
        <taxon>Bacillati</taxon>
        <taxon>Actinomycetota</taxon>
        <taxon>Actinomycetes</taxon>
        <taxon>Streptosporangiales</taxon>
        <taxon>Thermomonosporaceae</taxon>
        <taxon>Actinomadura</taxon>
    </lineage>
</organism>
<dbReference type="InterPro" id="IPR009061">
    <property type="entry name" value="DNA-bd_dom_put_sf"/>
</dbReference>
<dbReference type="OrthoDB" id="9802039at2"/>
<dbReference type="InterPro" id="IPR000551">
    <property type="entry name" value="MerR-type_HTH_dom"/>
</dbReference>
<sequence length="208" mass="22776">MLLVLHLHPDRHRRRAGPPGRCRRATHRGAGRAGRPRERVERVRRSLRDAAVTTVDGGADGRLRSGQVAAAAGVNQQTLRYYERRGLLHEPERTPGGHRLYPAEAVTLLRVIKTAQRLGFTLEEVADLLEAGTHRHRHRRADAGLRESARAKLAEVEAKITDLQVIADTLRQALDAGCDDLVACAAEESCPLPFADLATTNAGPGCRC</sequence>
<evidence type="ECO:0000313" key="8">
    <source>
        <dbReference type="EMBL" id="TYC15394.1"/>
    </source>
</evidence>
<name>A0A5D0UBI7_9ACTN</name>
<dbReference type="GO" id="GO:0003700">
    <property type="term" value="F:DNA-binding transcription factor activity"/>
    <property type="evidence" value="ECO:0007669"/>
    <property type="project" value="InterPro"/>
</dbReference>
<keyword evidence="9" id="KW-1185">Reference proteome</keyword>
<feature type="domain" description="HTH merR-type" evidence="7">
    <location>
        <begin position="62"/>
        <end position="131"/>
    </location>
</feature>
<comment type="caution">
    <text evidence="8">The sequence shown here is derived from an EMBL/GenBank/DDBJ whole genome shotgun (WGS) entry which is preliminary data.</text>
</comment>
<dbReference type="EMBL" id="VSFF01000005">
    <property type="protein sequence ID" value="TYC15394.1"/>
    <property type="molecule type" value="Genomic_DNA"/>
</dbReference>
<evidence type="ECO:0000256" key="3">
    <source>
        <dbReference type="ARBA" id="ARBA00023125"/>
    </source>
</evidence>
<dbReference type="PANTHER" id="PTHR30204:SF69">
    <property type="entry name" value="MERR-FAMILY TRANSCRIPTIONAL REGULATOR"/>
    <property type="match status" value="1"/>
</dbReference>
<evidence type="ECO:0000256" key="6">
    <source>
        <dbReference type="SAM" id="MobiDB-lite"/>
    </source>
</evidence>
<dbReference type="InterPro" id="IPR047057">
    <property type="entry name" value="MerR_fam"/>
</dbReference>
<dbReference type="PROSITE" id="PS50937">
    <property type="entry name" value="HTH_MERR_2"/>
    <property type="match status" value="1"/>
</dbReference>
<keyword evidence="4" id="KW-0804">Transcription</keyword>
<dbReference type="AlphaFoldDB" id="A0A5D0UBI7"/>
<dbReference type="PROSITE" id="PS00552">
    <property type="entry name" value="HTH_MERR_1"/>
    <property type="match status" value="1"/>
</dbReference>
<keyword evidence="2" id="KW-0805">Transcription regulation</keyword>
<evidence type="ECO:0000313" key="9">
    <source>
        <dbReference type="Proteomes" id="UP000322634"/>
    </source>
</evidence>
<dbReference type="GO" id="GO:0003677">
    <property type="term" value="F:DNA binding"/>
    <property type="evidence" value="ECO:0007669"/>
    <property type="project" value="UniProtKB-KW"/>
</dbReference>
<accession>A0A5D0UBI7</accession>
<dbReference type="Proteomes" id="UP000322634">
    <property type="component" value="Unassembled WGS sequence"/>
</dbReference>
<keyword evidence="1" id="KW-0678">Repressor</keyword>
<dbReference type="SMART" id="SM00422">
    <property type="entry name" value="HTH_MERR"/>
    <property type="match status" value="1"/>
</dbReference>
<proteinExistence type="predicted"/>
<dbReference type="SUPFAM" id="SSF46955">
    <property type="entry name" value="Putative DNA-binding domain"/>
    <property type="match status" value="1"/>
</dbReference>
<protein>
    <submittedName>
        <fullName evidence="8">MerR family transcriptional regulator</fullName>
    </submittedName>
</protein>
<keyword evidence="5" id="KW-0175">Coiled coil</keyword>
<evidence type="ECO:0000256" key="5">
    <source>
        <dbReference type="SAM" id="Coils"/>
    </source>
</evidence>
<feature type="region of interest" description="Disordered" evidence="6">
    <location>
        <begin position="8"/>
        <end position="39"/>
    </location>
</feature>